<feature type="chain" id="PRO_5023072912" evidence="1">
    <location>
        <begin position="23"/>
        <end position="126"/>
    </location>
</feature>
<protein>
    <submittedName>
        <fullName evidence="2">Uncharacterized protein</fullName>
    </submittedName>
</protein>
<sequence>MANNKSFLWLLWFMVSIMANLADTALINKLVLPKQKIAPRQNISLGVVVEGTTYNLVAIKPCQCESSPGNHWSIMNEFSKTIVCVVKNSQNTEILRDSIPSHTNAHINVNSNEVLNVEFYSVLEEN</sequence>
<dbReference type="AlphaFoldDB" id="A0A5B0QFE9"/>
<gene>
    <name evidence="2" type="ORF">PGT21_009090</name>
</gene>
<evidence type="ECO:0000313" key="3">
    <source>
        <dbReference type="Proteomes" id="UP000324748"/>
    </source>
</evidence>
<organism evidence="2 3">
    <name type="scientific">Puccinia graminis f. sp. tritici</name>
    <dbReference type="NCBI Taxonomy" id="56615"/>
    <lineage>
        <taxon>Eukaryota</taxon>
        <taxon>Fungi</taxon>
        <taxon>Dikarya</taxon>
        <taxon>Basidiomycota</taxon>
        <taxon>Pucciniomycotina</taxon>
        <taxon>Pucciniomycetes</taxon>
        <taxon>Pucciniales</taxon>
        <taxon>Pucciniaceae</taxon>
        <taxon>Puccinia</taxon>
    </lineage>
</organism>
<dbReference type="EMBL" id="VSWC01000016">
    <property type="protein sequence ID" value="KAA1111704.1"/>
    <property type="molecule type" value="Genomic_DNA"/>
</dbReference>
<keyword evidence="3" id="KW-1185">Reference proteome</keyword>
<reference evidence="2 3" key="1">
    <citation type="submission" date="2019-05" db="EMBL/GenBank/DDBJ databases">
        <title>Emergence of the Ug99 lineage of the wheat stem rust pathogen through somatic hybridization.</title>
        <authorList>
            <person name="Li F."/>
            <person name="Upadhyaya N.M."/>
            <person name="Sperschneider J."/>
            <person name="Matny O."/>
            <person name="Nguyen-Phuc H."/>
            <person name="Mago R."/>
            <person name="Raley C."/>
            <person name="Miller M.E."/>
            <person name="Silverstein K.A.T."/>
            <person name="Henningsen E."/>
            <person name="Hirsch C.D."/>
            <person name="Visser B."/>
            <person name="Pretorius Z.A."/>
            <person name="Steffenson B.J."/>
            <person name="Schwessinger B."/>
            <person name="Dodds P.N."/>
            <person name="Figueroa M."/>
        </authorList>
    </citation>
    <scope>NUCLEOTIDE SEQUENCE [LARGE SCALE GENOMIC DNA]</scope>
    <source>
        <strain evidence="2">21-0</strain>
    </source>
</reference>
<keyword evidence="1" id="KW-0732">Signal</keyword>
<evidence type="ECO:0000313" key="2">
    <source>
        <dbReference type="EMBL" id="KAA1111704.1"/>
    </source>
</evidence>
<comment type="caution">
    <text evidence="2">The sequence shown here is derived from an EMBL/GenBank/DDBJ whole genome shotgun (WGS) entry which is preliminary data.</text>
</comment>
<name>A0A5B0QFE9_PUCGR</name>
<evidence type="ECO:0000256" key="1">
    <source>
        <dbReference type="SAM" id="SignalP"/>
    </source>
</evidence>
<feature type="signal peptide" evidence="1">
    <location>
        <begin position="1"/>
        <end position="22"/>
    </location>
</feature>
<accession>A0A5B0QFE9</accession>
<proteinExistence type="predicted"/>
<dbReference type="Proteomes" id="UP000324748">
    <property type="component" value="Unassembled WGS sequence"/>
</dbReference>